<dbReference type="InterPro" id="IPR038717">
    <property type="entry name" value="Tc1-like_DDE_dom"/>
</dbReference>
<evidence type="ECO:0000313" key="5">
    <source>
        <dbReference type="Proteomes" id="UP000307706"/>
    </source>
</evidence>
<protein>
    <recommendedName>
        <fullName evidence="1">Tc1-like transposase DDE domain-containing protein</fullName>
    </recommendedName>
</protein>
<reference evidence="3" key="3">
    <citation type="submission" date="2019-09" db="EMBL/GenBank/DDBJ databases">
        <title>Co-occurence of chitin degradation, pigmentation and bioactivity in marine Pseudoalteromonas.</title>
        <authorList>
            <person name="Sonnenschein E.C."/>
            <person name="Bech P.K."/>
        </authorList>
    </citation>
    <scope>NUCLEOTIDE SEQUENCE</scope>
    <source>
        <strain evidence="3">S2231</strain>
        <strain evidence="2 4">S2233</strain>
    </source>
</reference>
<dbReference type="Gene3D" id="3.30.420.10">
    <property type="entry name" value="Ribonuclease H-like superfamily/Ribonuclease H"/>
    <property type="match status" value="1"/>
</dbReference>
<dbReference type="Proteomes" id="UP000305730">
    <property type="component" value="Unassembled WGS sequence"/>
</dbReference>
<reference evidence="3 5" key="1">
    <citation type="submission" date="2017-12" db="EMBL/GenBank/DDBJ databases">
        <authorList>
            <person name="Paulsen S."/>
            <person name="Gram L.K."/>
        </authorList>
    </citation>
    <scope>NUCLEOTIDE SEQUENCE [LARGE SCALE GENOMIC DNA]</scope>
    <source>
        <strain evidence="3 5">S2231</strain>
        <strain evidence="2">S2233</strain>
    </source>
</reference>
<proteinExistence type="predicted"/>
<sequence>MNKVCSRPADSRTRVNLIRAINLNDIGSAHVERFDKVNSESIQTFLTKLRDNEKSTKPTHLILDGAAYHRAQALKKKAKKLNLKLHYLPSDSPNLNLNERLRKVMNKHAMNNIYL</sequence>
<keyword evidence="4" id="KW-1185">Reference proteome</keyword>
<gene>
    <name evidence="3" type="ORF">CWB96_22160</name>
    <name evidence="2" type="ORF">CWB97_07490</name>
</gene>
<dbReference type="OrthoDB" id="9813816at2"/>
<evidence type="ECO:0000313" key="4">
    <source>
        <dbReference type="Proteomes" id="UP000305730"/>
    </source>
</evidence>
<evidence type="ECO:0000313" key="2">
    <source>
        <dbReference type="EMBL" id="TMP44013.1"/>
    </source>
</evidence>
<feature type="domain" description="Tc1-like transposase DDE" evidence="1">
    <location>
        <begin position="7"/>
        <end position="112"/>
    </location>
</feature>
<accession>A0A5S3XF76</accession>
<evidence type="ECO:0000313" key="3">
    <source>
        <dbReference type="EMBL" id="TMP51828.1"/>
    </source>
</evidence>
<dbReference type="Proteomes" id="UP000307706">
    <property type="component" value="Unassembled WGS sequence"/>
</dbReference>
<evidence type="ECO:0000259" key="1">
    <source>
        <dbReference type="Pfam" id="PF13358"/>
    </source>
</evidence>
<dbReference type="EMBL" id="PNCK01000025">
    <property type="protein sequence ID" value="TMP44013.1"/>
    <property type="molecule type" value="Genomic_DNA"/>
</dbReference>
<reference evidence="5" key="2">
    <citation type="submission" date="2019-06" db="EMBL/GenBank/DDBJ databases">
        <title>Co-occurence of chitin degradation, pigmentation and bioactivity in marine Pseudoalteromonas.</title>
        <authorList>
            <person name="Sonnenschein E.C."/>
            <person name="Bech P.K."/>
        </authorList>
    </citation>
    <scope>NUCLEOTIDE SEQUENCE [LARGE SCALE GENOMIC DNA]</scope>
    <source>
        <strain evidence="5">S2231</strain>
    </source>
</reference>
<name>A0A5S3XF76_9GAMM</name>
<organism evidence="3 5">
    <name type="scientific">Pseudoalteromonas citrea</name>
    <dbReference type="NCBI Taxonomy" id="43655"/>
    <lineage>
        <taxon>Bacteria</taxon>
        <taxon>Pseudomonadati</taxon>
        <taxon>Pseudomonadota</taxon>
        <taxon>Gammaproteobacteria</taxon>
        <taxon>Alteromonadales</taxon>
        <taxon>Pseudoalteromonadaceae</taxon>
        <taxon>Pseudoalteromonas</taxon>
    </lineage>
</organism>
<dbReference type="RefSeq" id="WP_138596195.1">
    <property type="nucleotide sequence ID" value="NZ_PNCK01000025.1"/>
</dbReference>
<dbReference type="EMBL" id="PNCL01000193">
    <property type="protein sequence ID" value="TMP51828.1"/>
    <property type="molecule type" value="Genomic_DNA"/>
</dbReference>
<dbReference type="AlphaFoldDB" id="A0A5S3XF76"/>
<dbReference type="InterPro" id="IPR036397">
    <property type="entry name" value="RNaseH_sf"/>
</dbReference>
<dbReference type="GO" id="GO:0003676">
    <property type="term" value="F:nucleic acid binding"/>
    <property type="evidence" value="ECO:0007669"/>
    <property type="project" value="InterPro"/>
</dbReference>
<dbReference type="Pfam" id="PF13358">
    <property type="entry name" value="DDE_3"/>
    <property type="match status" value="1"/>
</dbReference>
<comment type="caution">
    <text evidence="3">The sequence shown here is derived from an EMBL/GenBank/DDBJ whole genome shotgun (WGS) entry which is preliminary data.</text>
</comment>